<accession>A0A238F4C6</accession>
<gene>
    <name evidence="1" type="ORF">BQ2448_5170</name>
</gene>
<proteinExistence type="predicted"/>
<organism evidence="1 2">
    <name type="scientific">Microbotryum intermedium</name>
    <dbReference type="NCBI Taxonomy" id="269621"/>
    <lineage>
        <taxon>Eukaryota</taxon>
        <taxon>Fungi</taxon>
        <taxon>Dikarya</taxon>
        <taxon>Basidiomycota</taxon>
        <taxon>Pucciniomycotina</taxon>
        <taxon>Microbotryomycetes</taxon>
        <taxon>Microbotryales</taxon>
        <taxon>Microbotryaceae</taxon>
        <taxon>Microbotryum</taxon>
    </lineage>
</organism>
<dbReference type="Proteomes" id="UP000198372">
    <property type="component" value="Unassembled WGS sequence"/>
</dbReference>
<dbReference type="OrthoDB" id="2539833at2759"/>
<reference evidence="2" key="1">
    <citation type="submission" date="2016-09" db="EMBL/GenBank/DDBJ databases">
        <authorList>
            <person name="Jeantristanb JTB J.-T."/>
            <person name="Ricardo R."/>
        </authorList>
    </citation>
    <scope>NUCLEOTIDE SEQUENCE [LARGE SCALE GENOMIC DNA]</scope>
</reference>
<evidence type="ECO:0000313" key="2">
    <source>
        <dbReference type="Proteomes" id="UP000198372"/>
    </source>
</evidence>
<dbReference type="EMBL" id="FMSP01000002">
    <property type="protein sequence ID" value="SCV67559.1"/>
    <property type="molecule type" value="Genomic_DNA"/>
</dbReference>
<sequence>MPQHTIWSAAPACGIHVPQKSYTANSAFSAPVKPGYSASTIFHDLFRDSKLSKSGGCGPGTQYVSGTGLLSRRQQAIAKMTGRDAGLM</sequence>
<evidence type="ECO:0000313" key="1">
    <source>
        <dbReference type="EMBL" id="SCV67559.1"/>
    </source>
</evidence>
<name>A0A238F4C6_9BASI</name>
<dbReference type="AlphaFoldDB" id="A0A238F4C6"/>
<keyword evidence="2" id="KW-1185">Reference proteome</keyword>
<protein>
    <submittedName>
        <fullName evidence="1">BQ2448_5170 protein</fullName>
    </submittedName>
</protein>